<dbReference type="EMBL" id="GBRH01204164">
    <property type="protein sequence ID" value="JAD93731.1"/>
    <property type="molecule type" value="Transcribed_RNA"/>
</dbReference>
<dbReference type="AlphaFoldDB" id="A0A0A9E124"/>
<reference evidence="1" key="2">
    <citation type="journal article" date="2015" name="Data Brief">
        <title>Shoot transcriptome of the giant reed, Arundo donax.</title>
        <authorList>
            <person name="Barrero R.A."/>
            <person name="Guerrero F.D."/>
            <person name="Moolhuijzen P."/>
            <person name="Goolsby J.A."/>
            <person name="Tidwell J."/>
            <person name="Bellgard S.E."/>
            <person name="Bellgard M.I."/>
        </authorList>
    </citation>
    <scope>NUCLEOTIDE SEQUENCE</scope>
    <source>
        <tissue evidence="1">Shoot tissue taken approximately 20 cm above the soil surface</tissue>
    </source>
</reference>
<sequence>MKRVLNLKLSWNTHHRNRFLSQMSRRMAVKEL</sequence>
<name>A0A0A9E124_ARUDO</name>
<organism evidence="1">
    <name type="scientific">Arundo donax</name>
    <name type="common">Giant reed</name>
    <name type="synonym">Donax arundinaceus</name>
    <dbReference type="NCBI Taxonomy" id="35708"/>
    <lineage>
        <taxon>Eukaryota</taxon>
        <taxon>Viridiplantae</taxon>
        <taxon>Streptophyta</taxon>
        <taxon>Embryophyta</taxon>
        <taxon>Tracheophyta</taxon>
        <taxon>Spermatophyta</taxon>
        <taxon>Magnoliopsida</taxon>
        <taxon>Liliopsida</taxon>
        <taxon>Poales</taxon>
        <taxon>Poaceae</taxon>
        <taxon>PACMAD clade</taxon>
        <taxon>Arundinoideae</taxon>
        <taxon>Arundineae</taxon>
        <taxon>Arundo</taxon>
    </lineage>
</organism>
<reference evidence="1" key="1">
    <citation type="submission" date="2014-09" db="EMBL/GenBank/DDBJ databases">
        <authorList>
            <person name="Magalhaes I.L.F."/>
            <person name="Oliveira U."/>
            <person name="Santos F.R."/>
            <person name="Vidigal T.H.D.A."/>
            <person name="Brescovit A.D."/>
            <person name="Santos A.J."/>
        </authorList>
    </citation>
    <scope>NUCLEOTIDE SEQUENCE</scope>
    <source>
        <tissue evidence="1">Shoot tissue taken approximately 20 cm above the soil surface</tissue>
    </source>
</reference>
<accession>A0A0A9E124</accession>
<protein>
    <submittedName>
        <fullName evidence="1">Uncharacterized protein</fullName>
    </submittedName>
</protein>
<proteinExistence type="predicted"/>
<evidence type="ECO:0000313" key="1">
    <source>
        <dbReference type="EMBL" id="JAD93731.1"/>
    </source>
</evidence>